<sequence length="218" mass="24580">MASLKRWLDRRRNPWKGVFHDAYKAWKRDKGQARLERYDLSAGAVVFDFGGYVGAWTEDVLRSQPEAVVHVFEPHPGFAKSLHDKFANHNNVHVHSFALGAEDGHLTLSDAGDASSAVADHATAFEAEIRSLDRFFADNDIPDIALAKMNIEGGEYDLLPALIDSGIMARIGTLQVQFHLFEPRFSPVRDEIRKGLAVTHSCDWEYPFVWEQWSVKTG</sequence>
<dbReference type="OrthoDB" id="4104638at2"/>
<feature type="domain" description="Methyltransferase FkbM" evidence="1">
    <location>
        <begin position="48"/>
        <end position="193"/>
    </location>
</feature>
<dbReference type="RefSeq" id="WP_108828322.1">
    <property type="nucleotide sequence ID" value="NZ_OMOR01000001.1"/>
</dbReference>
<keyword evidence="3" id="KW-1185">Reference proteome</keyword>
<proteinExistence type="predicted"/>
<dbReference type="AlphaFoldDB" id="A0A2R8BDQ2"/>
<dbReference type="PANTHER" id="PTHR36973:SF4">
    <property type="entry name" value="NODULATION PROTEIN"/>
    <property type="match status" value="1"/>
</dbReference>
<dbReference type="InterPro" id="IPR006342">
    <property type="entry name" value="FkbM_mtfrase"/>
</dbReference>
<evidence type="ECO:0000313" key="3">
    <source>
        <dbReference type="Proteomes" id="UP000244880"/>
    </source>
</evidence>
<dbReference type="PANTHER" id="PTHR36973">
    <property type="entry name" value="SLL1456 PROTEIN-RELATED"/>
    <property type="match status" value="1"/>
</dbReference>
<evidence type="ECO:0000259" key="1">
    <source>
        <dbReference type="Pfam" id="PF05050"/>
    </source>
</evidence>
<dbReference type="EMBL" id="OMOR01000001">
    <property type="protein sequence ID" value="SPH21211.1"/>
    <property type="molecule type" value="Genomic_DNA"/>
</dbReference>
<dbReference type="Pfam" id="PF05050">
    <property type="entry name" value="Methyltransf_21"/>
    <property type="match status" value="1"/>
</dbReference>
<dbReference type="InterPro" id="IPR053188">
    <property type="entry name" value="FkbM_Methyltransferase"/>
</dbReference>
<dbReference type="NCBIfam" id="TIGR01444">
    <property type="entry name" value="fkbM_fam"/>
    <property type="match status" value="1"/>
</dbReference>
<accession>A0A2R8BDQ2</accession>
<dbReference type="Gene3D" id="3.40.50.150">
    <property type="entry name" value="Vaccinia Virus protein VP39"/>
    <property type="match status" value="1"/>
</dbReference>
<reference evidence="2 3" key="1">
    <citation type="submission" date="2018-03" db="EMBL/GenBank/DDBJ databases">
        <authorList>
            <person name="Keele B.F."/>
        </authorList>
    </citation>
    <scope>NUCLEOTIDE SEQUENCE [LARGE SCALE GENOMIC DNA]</scope>
    <source>
        <strain evidence="2 3">CECT 8599</strain>
    </source>
</reference>
<dbReference type="InterPro" id="IPR029063">
    <property type="entry name" value="SAM-dependent_MTases_sf"/>
</dbReference>
<organism evidence="2 3">
    <name type="scientific">Ascidiaceihabitans donghaensis</name>
    <dbReference type="NCBI Taxonomy" id="1510460"/>
    <lineage>
        <taxon>Bacteria</taxon>
        <taxon>Pseudomonadati</taxon>
        <taxon>Pseudomonadota</taxon>
        <taxon>Alphaproteobacteria</taxon>
        <taxon>Rhodobacterales</taxon>
        <taxon>Paracoccaceae</taxon>
        <taxon>Ascidiaceihabitans</taxon>
    </lineage>
</organism>
<dbReference type="Proteomes" id="UP000244880">
    <property type="component" value="Unassembled WGS sequence"/>
</dbReference>
<gene>
    <name evidence="2" type="ORF">ASD8599_01960</name>
</gene>
<evidence type="ECO:0000313" key="2">
    <source>
        <dbReference type="EMBL" id="SPH21211.1"/>
    </source>
</evidence>
<protein>
    <recommendedName>
        <fullName evidence="1">Methyltransferase FkbM domain-containing protein</fullName>
    </recommendedName>
</protein>
<name>A0A2R8BDQ2_9RHOB</name>
<dbReference type="GO" id="GO:0008171">
    <property type="term" value="F:O-methyltransferase activity"/>
    <property type="evidence" value="ECO:0007669"/>
    <property type="project" value="TreeGrafter"/>
</dbReference>
<dbReference type="SUPFAM" id="SSF53335">
    <property type="entry name" value="S-adenosyl-L-methionine-dependent methyltransferases"/>
    <property type="match status" value="1"/>
</dbReference>